<dbReference type="Proteomes" id="UP000428325">
    <property type="component" value="Chromosome"/>
</dbReference>
<evidence type="ECO:0000256" key="2">
    <source>
        <dbReference type="ARBA" id="ARBA00022670"/>
    </source>
</evidence>
<accession>A0A6B9F8G9</accession>
<dbReference type="KEGG" id="hra:EI982_13920"/>
<organism evidence="4 5">
    <name type="scientific">Haloplanus rallus</name>
    <dbReference type="NCBI Taxonomy" id="1816183"/>
    <lineage>
        <taxon>Archaea</taxon>
        <taxon>Methanobacteriati</taxon>
        <taxon>Methanobacteriota</taxon>
        <taxon>Stenosarchaea group</taxon>
        <taxon>Halobacteria</taxon>
        <taxon>Halobacteriales</taxon>
        <taxon>Haloferacaceae</taxon>
        <taxon>Haloplanus</taxon>
    </lineage>
</organism>
<dbReference type="GO" id="GO:0004175">
    <property type="term" value="F:endopeptidase activity"/>
    <property type="evidence" value="ECO:0007669"/>
    <property type="project" value="UniProtKB-ARBA"/>
</dbReference>
<dbReference type="Pfam" id="PF00227">
    <property type="entry name" value="Proteasome"/>
    <property type="match status" value="1"/>
</dbReference>
<dbReference type="InterPro" id="IPR029055">
    <property type="entry name" value="Ntn_hydrolases_N"/>
</dbReference>
<dbReference type="InterPro" id="IPR001353">
    <property type="entry name" value="Proteasome_sua/b"/>
</dbReference>
<dbReference type="GeneID" id="99243499"/>
<dbReference type="SUPFAM" id="SSF56235">
    <property type="entry name" value="N-terminal nucleophile aminohydrolases (Ntn hydrolases)"/>
    <property type="match status" value="1"/>
</dbReference>
<reference evidence="4 5" key="1">
    <citation type="submission" date="2018-12" db="EMBL/GenBank/DDBJ databases">
        <title>Complete genome sequence of Haloplanus rallus MBLA0036.</title>
        <authorList>
            <person name="Nam Y.-d."/>
            <person name="Kang J."/>
            <person name="Chung W.-H."/>
            <person name="Park Y.S."/>
        </authorList>
    </citation>
    <scope>NUCLEOTIDE SEQUENCE [LARGE SCALE GENOMIC DNA]</scope>
    <source>
        <strain evidence="4 5">MBLA0036</strain>
    </source>
</reference>
<dbReference type="GO" id="GO:0051603">
    <property type="term" value="P:proteolysis involved in protein catabolic process"/>
    <property type="evidence" value="ECO:0007669"/>
    <property type="project" value="InterPro"/>
</dbReference>
<sequence length="174" mass="17755">MSTVAGVACPAGVVLAGDRVVASGGRIRSRSRRHVLEFDRVGAAVVCGDVPAVADRLDAEIRSYRTERGRLRIDAVARLVADVATEFDASVLVTAPDDAGVPRLRSIDPDGGVTEESLAALGSGAALALGVLEAGHDPEASLDDAAALARDALAAAAERDPGTGTDVDTYRLPA</sequence>
<name>A0A6B9F8G9_9EURY</name>
<proteinExistence type="predicted"/>
<evidence type="ECO:0000313" key="5">
    <source>
        <dbReference type="Proteomes" id="UP000428325"/>
    </source>
</evidence>
<dbReference type="PANTHER" id="PTHR32194">
    <property type="entry name" value="METALLOPROTEASE TLDD"/>
    <property type="match status" value="1"/>
</dbReference>
<dbReference type="InterPro" id="IPR023333">
    <property type="entry name" value="Proteasome_suB-type"/>
</dbReference>
<keyword evidence="1" id="KW-0963">Cytoplasm</keyword>
<gene>
    <name evidence="4" type="ORF">EI982_13920</name>
</gene>
<protein>
    <submittedName>
        <fullName evidence="4">20S proteasome subunit A/B</fullName>
    </submittedName>
</protein>
<keyword evidence="5" id="KW-1185">Reference proteome</keyword>
<keyword evidence="3" id="KW-0378">Hydrolase</keyword>
<dbReference type="RefSeq" id="WP_157690261.1">
    <property type="nucleotide sequence ID" value="NZ_CP034345.1"/>
</dbReference>
<dbReference type="EMBL" id="CP034345">
    <property type="protein sequence ID" value="QGX95802.1"/>
    <property type="molecule type" value="Genomic_DNA"/>
</dbReference>
<dbReference type="AlphaFoldDB" id="A0A6B9F8G9"/>
<dbReference type="OrthoDB" id="6330at2157"/>
<dbReference type="GO" id="GO:0005839">
    <property type="term" value="C:proteasome core complex"/>
    <property type="evidence" value="ECO:0007669"/>
    <property type="project" value="InterPro"/>
</dbReference>
<evidence type="ECO:0000256" key="3">
    <source>
        <dbReference type="ARBA" id="ARBA00022801"/>
    </source>
</evidence>
<dbReference type="GO" id="GO:0005737">
    <property type="term" value="C:cytoplasm"/>
    <property type="evidence" value="ECO:0007669"/>
    <property type="project" value="TreeGrafter"/>
</dbReference>
<keyword evidence="2" id="KW-0645">Protease</keyword>
<evidence type="ECO:0000256" key="1">
    <source>
        <dbReference type="ARBA" id="ARBA00022490"/>
    </source>
</evidence>
<evidence type="ECO:0000313" key="4">
    <source>
        <dbReference type="EMBL" id="QGX95802.1"/>
    </source>
</evidence>
<keyword evidence="4" id="KW-0647">Proteasome</keyword>
<dbReference type="Gene3D" id="3.60.20.10">
    <property type="entry name" value="Glutamine Phosphoribosylpyrophosphate, subunit 1, domain 1"/>
    <property type="match status" value="1"/>
</dbReference>
<dbReference type="PANTHER" id="PTHR32194:SF0">
    <property type="entry name" value="ATP-DEPENDENT PROTEASE SUBUNIT HSLV"/>
    <property type="match status" value="1"/>
</dbReference>